<comment type="caution">
    <text evidence="1">The sequence shown here is derived from an EMBL/GenBank/DDBJ whole genome shotgun (WGS) entry which is preliminary data.</text>
</comment>
<keyword evidence="2" id="KW-1185">Reference proteome</keyword>
<protein>
    <submittedName>
        <fullName evidence="1">Uncharacterized protein</fullName>
    </submittedName>
</protein>
<dbReference type="EMBL" id="JBJJXI010000019">
    <property type="protein sequence ID" value="KAL3406322.1"/>
    <property type="molecule type" value="Genomic_DNA"/>
</dbReference>
<gene>
    <name evidence="1" type="ORF">TKK_001665</name>
</gene>
<dbReference type="Proteomes" id="UP001627154">
    <property type="component" value="Unassembled WGS sequence"/>
</dbReference>
<proteinExistence type="predicted"/>
<accession>A0ABD2XM32</accession>
<reference evidence="1 2" key="1">
    <citation type="journal article" date="2024" name="bioRxiv">
        <title>A reference genome for Trichogramma kaykai: A tiny desert-dwelling parasitoid wasp with competing sex-ratio distorters.</title>
        <authorList>
            <person name="Culotta J."/>
            <person name="Lindsey A.R."/>
        </authorList>
    </citation>
    <scope>NUCLEOTIDE SEQUENCE [LARGE SCALE GENOMIC DNA]</scope>
    <source>
        <strain evidence="1 2">KSX58</strain>
    </source>
</reference>
<evidence type="ECO:0000313" key="2">
    <source>
        <dbReference type="Proteomes" id="UP001627154"/>
    </source>
</evidence>
<name>A0ABD2XM32_9HYME</name>
<organism evidence="1 2">
    <name type="scientific">Trichogramma kaykai</name>
    <dbReference type="NCBI Taxonomy" id="54128"/>
    <lineage>
        <taxon>Eukaryota</taxon>
        <taxon>Metazoa</taxon>
        <taxon>Ecdysozoa</taxon>
        <taxon>Arthropoda</taxon>
        <taxon>Hexapoda</taxon>
        <taxon>Insecta</taxon>
        <taxon>Pterygota</taxon>
        <taxon>Neoptera</taxon>
        <taxon>Endopterygota</taxon>
        <taxon>Hymenoptera</taxon>
        <taxon>Apocrita</taxon>
        <taxon>Proctotrupomorpha</taxon>
        <taxon>Chalcidoidea</taxon>
        <taxon>Trichogrammatidae</taxon>
        <taxon>Trichogramma</taxon>
    </lineage>
</organism>
<sequence length="87" mass="9963">MRGQRSEARVCMYTCNRDNVYNICADSFSPLTTFADLDHASLMTRLCVLQRDKHVWSLRGRPKFTDSETPRVDNDIVTQFEGAVAPH</sequence>
<dbReference type="AlphaFoldDB" id="A0ABD2XM32"/>
<evidence type="ECO:0000313" key="1">
    <source>
        <dbReference type="EMBL" id="KAL3406322.1"/>
    </source>
</evidence>